<proteinExistence type="predicted"/>
<evidence type="ECO:0000313" key="4">
    <source>
        <dbReference type="EMBL" id="CAB3361900.1"/>
    </source>
</evidence>
<evidence type="ECO:0000256" key="3">
    <source>
        <dbReference type="SAM" id="SignalP"/>
    </source>
</evidence>
<organism evidence="4 5">
    <name type="scientific">Cloeon dipterum</name>
    <dbReference type="NCBI Taxonomy" id="197152"/>
    <lineage>
        <taxon>Eukaryota</taxon>
        <taxon>Metazoa</taxon>
        <taxon>Ecdysozoa</taxon>
        <taxon>Arthropoda</taxon>
        <taxon>Hexapoda</taxon>
        <taxon>Insecta</taxon>
        <taxon>Pterygota</taxon>
        <taxon>Palaeoptera</taxon>
        <taxon>Ephemeroptera</taxon>
        <taxon>Pisciforma</taxon>
        <taxon>Baetidae</taxon>
        <taxon>Cloeon</taxon>
    </lineage>
</organism>
<gene>
    <name evidence="4" type="ORF">CLODIP_2_CD01840</name>
</gene>
<sequence length="240" mass="25826">MERPTLDKRLLFFCLVVGIFATIVIHGAEAKGGGGVGGIAGTINEAFDSHARKGSAISSAKSTYKYRAGGYHGGGTYGRGVVDENLPLWKLLLIILAVCLMVFCILLLCYCIRASQEPDERQAKVTEYLKHQEEQRKSGFPVNPQPIIYPNSNGEPAKVPVAPPLSPGQVASDATFFPPAMESLSTTSTLLPPEAPTPSSSNADTPAPIGFYIPPEIQQVYTSEDVQAQSDSQQQPLEKY</sequence>
<comment type="caution">
    <text evidence="4">The sequence shown here is derived from an EMBL/GenBank/DDBJ whole genome shotgun (WGS) entry which is preliminary data.</text>
</comment>
<dbReference type="EMBL" id="CADEPI010000007">
    <property type="protein sequence ID" value="CAB3361900.1"/>
    <property type="molecule type" value="Genomic_DNA"/>
</dbReference>
<accession>A0A8S1BYQ7</accession>
<name>A0A8S1BYQ7_9INSE</name>
<evidence type="ECO:0000256" key="1">
    <source>
        <dbReference type="SAM" id="MobiDB-lite"/>
    </source>
</evidence>
<keyword evidence="2" id="KW-0812">Transmembrane</keyword>
<keyword evidence="5" id="KW-1185">Reference proteome</keyword>
<protein>
    <recommendedName>
        <fullName evidence="6">Resistance to inhibitors of cholinesterase protein 3 N-terminal domain-containing protein</fullName>
    </recommendedName>
</protein>
<evidence type="ECO:0000256" key="2">
    <source>
        <dbReference type="SAM" id="Phobius"/>
    </source>
</evidence>
<reference evidence="4 5" key="1">
    <citation type="submission" date="2020-04" db="EMBL/GenBank/DDBJ databases">
        <authorList>
            <person name="Alioto T."/>
            <person name="Alioto T."/>
            <person name="Gomez Garrido J."/>
        </authorList>
    </citation>
    <scope>NUCLEOTIDE SEQUENCE [LARGE SCALE GENOMIC DNA]</scope>
</reference>
<dbReference type="AlphaFoldDB" id="A0A8S1BYQ7"/>
<feature type="compositionally biased region" description="Polar residues" evidence="1">
    <location>
        <begin position="219"/>
        <end position="240"/>
    </location>
</feature>
<keyword evidence="2" id="KW-1133">Transmembrane helix</keyword>
<evidence type="ECO:0000313" key="5">
    <source>
        <dbReference type="Proteomes" id="UP000494165"/>
    </source>
</evidence>
<feature type="transmembrane region" description="Helical" evidence="2">
    <location>
        <begin position="91"/>
        <end position="112"/>
    </location>
</feature>
<feature type="region of interest" description="Disordered" evidence="1">
    <location>
        <begin position="187"/>
        <end position="240"/>
    </location>
</feature>
<dbReference type="Proteomes" id="UP000494165">
    <property type="component" value="Unassembled WGS sequence"/>
</dbReference>
<feature type="chain" id="PRO_5035837280" description="Resistance to inhibitors of cholinesterase protein 3 N-terminal domain-containing protein" evidence="3">
    <location>
        <begin position="31"/>
        <end position="240"/>
    </location>
</feature>
<keyword evidence="2" id="KW-0472">Membrane</keyword>
<evidence type="ECO:0008006" key="6">
    <source>
        <dbReference type="Google" id="ProtNLM"/>
    </source>
</evidence>
<feature type="signal peptide" evidence="3">
    <location>
        <begin position="1"/>
        <end position="30"/>
    </location>
</feature>
<keyword evidence="3" id="KW-0732">Signal</keyword>